<keyword evidence="3" id="KW-1185">Reference proteome</keyword>
<dbReference type="Gene3D" id="1.10.260.40">
    <property type="entry name" value="lambda repressor-like DNA-binding domains"/>
    <property type="match status" value="1"/>
</dbReference>
<dbReference type="RefSeq" id="WP_308450017.1">
    <property type="nucleotide sequence ID" value="NZ_JAJEQC010000018.1"/>
</dbReference>
<evidence type="ECO:0000259" key="1">
    <source>
        <dbReference type="PROSITE" id="PS50943"/>
    </source>
</evidence>
<dbReference type="SUPFAM" id="SSF47413">
    <property type="entry name" value="lambda repressor-like DNA-binding domains"/>
    <property type="match status" value="1"/>
</dbReference>
<dbReference type="PROSITE" id="PS50943">
    <property type="entry name" value="HTH_CROC1"/>
    <property type="match status" value="1"/>
</dbReference>
<dbReference type="Proteomes" id="UP001199424">
    <property type="component" value="Unassembled WGS sequence"/>
</dbReference>
<dbReference type="SMART" id="SM00530">
    <property type="entry name" value="HTH_XRE"/>
    <property type="match status" value="1"/>
</dbReference>
<evidence type="ECO:0000313" key="3">
    <source>
        <dbReference type="Proteomes" id="UP001199424"/>
    </source>
</evidence>
<dbReference type="CDD" id="cd00093">
    <property type="entry name" value="HTH_XRE"/>
    <property type="match status" value="1"/>
</dbReference>
<sequence>MPNAYIELIDSLILQRQALKISQRELASAAGVSWTEVALMEQKKHMVQLRALLRIAAALNCKLVAVSVE</sequence>
<dbReference type="Pfam" id="PF01381">
    <property type="entry name" value="HTH_3"/>
    <property type="match status" value="1"/>
</dbReference>
<dbReference type="InterPro" id="IPR001387">
    <property type="entry name" value="Cro/C1-type_HTH"/>
</dbReference>
<protein>
    <submittedName>
        <fullName evidence="2">Helix-turn-helix domain-containing protein</fullName>
    </submittedName>
</protein>
<dbReference type="AlphaFoldDB" id="A0AAE3ALT7"/>
<reference evidence="2" key="1">
    <citation type="submission" date="2021-10" db="EMBL/GenBank/DDBJ databases">
        <title>Anaerobic single-cell dispensing facilitates the cultivation of human gut bacteria.</title>
        <authorList>
            <person name="Afrizal A."/>
        </authorList>
    </citation>
    <scope>NUCLEOTIDE SEQUENCE</scope>
    <source>
        <strain evidence="2">CLA-AA-H250</strain>
    </source>
</reference>
<accession>A0AAE3ALT7</accession>
<dbReference type="InterPro" id="IPR010982">
    <property type="entry name" value="Lambda_DNA-bd_dom_sf"/>
</dbReference>
<name>A0AAE3ALT7_9FIRM</name>
<proteinExistence type="predicted"/>
<evidence type="ECO:0000313" key="2">
    <source>
        <dbReference type="EMBL" id="MCC2137877.1"/>
    </source>
</evidence>
<dbReference type="GO" id="GO:0003677">
    <property type="term" value="F:DNA binding"/>
    <property type="evidence" value="ECO:0007669"/>
    <property type="project" value="InterPro"/>
</dbReference>
<organism evidence="2 3">
    <name type="scientific">Hominenteromicrobium mulieris</name>
    <dbReference type="NCBI Taxonomy" id="2885357"/>
    <lineage>
        <taxon>Bacteria</taxon>
        <taxon>Bacillati</taxon>
        <taxon>Bacillota</taxon>
        <taxon>Clostridia</taxon>
        <taxon>Eubacteriales</taxon>
        <taxon>Oscillospiraceae</taxon>
        <taxon>Hominenteromicrobium</taxon>
    </lineage>
</organism>
<comment type="caution">
    <text evidence="2">The sequence shown here is derived from an EMBL/GenBank/DDBJ whole genome shotgun (WGS) entry which is preliminary data.</text>
</comment>
<dbReference type="EMBL" id="JAJEQC010000018">
    <property type="protein sequence ID" value="MCC2137877.1"/>
    <property type="molecule type" value="Genomic_DNA"/>
</dbReference>
<feature type="domain" description="HTH cro/C1-type" evidence="1">
    <location>
        <begin position="12"/>
        <end position="66"/>
    </location>
</feature>
<gene>
    <name evidence="2" type="ORF">LKD31_12815</name>
</gene>